<organism evidence="2 3">
    <name type="scientific">Ranitomeya imitator</name>
    <name type="common">mimic poison frog</name>
    <dbReference type="NCBI Taxonomy" id="111125"/>
    <lineage>
        <taxon>Eukaryota</taxon>
        <taxon>Metazoa</taxon>
        <taxon>Chordata</taxon>
        <taxon>Craniata</taxon>
        <taxon>Vertebrata</taxon>
        <taxon>Euteleostomi</taxon>
        <taxon>Amphibia</taxon>
        <taxon>Batrachia</taxon>
        <taxon>Anura</taxon>
        <taxon>Neobatrachia</taxon>
        <taxon>Hyloidea</taxon>
        <taxon>Dendrobatidae</taxon>
        <taxon>Dendrobatinae</taxon>
        <taxon>Ranitomeya</taxon>
    </lineage>
</organism>
<dbReference type="Proteomes" id="UP001176940">
    <property type="component" value="Unassembled WGS sequence"/>
</dbReference>
<name>A0ABN9LEQ7_9NEOB</name>
<accession>A0ABN9LEQ7</accession>
<evidence type="ECO:0000256" key="1">
    <source>
        <dbReference type="SAM" id="MobiDB-lite"/>
    </source>
</evidence>
<dbReference type="EMBL" id="CAUEEQ010016635">
    <property type="protein sequence ID" value="CAJ0940255.1"/>
    <property type="molecule type" value="Genomic_DNA"/>
</dbReference>
<gene>
    <name evidence="2" type="ORF">RIMI_LOCUS8412896</name>
</gene>
<protein>
    <submittedName>
        <fullName evidence="2">Uncharacterized protein</fullName>
    </submittedName>
</protein>
<feature type="region of interest" description="Disordered" evidence="1">
    <location>
        <begin position="36"/>
        <end position="79"/>
    </location>
</feature>
<keyword evidence="3" id="KW-1185">Reference proteome</keyword>
<proteinExistence type="predicted"/>
<comment type="caution">
    <text evidence="2">The sequence shown here is derived from an EMBL/GenBank/DDBJ whole genome shotgun (WGS) entry which is preliminary data.</text>
</comment>
<evidence type="ECO:0000313" key="2">
    <source>
        <dbReference type="EMBL" id="CAJ0940255.1"/>
    </source>
</evidence>
<evidence type="ECO:0000313" key="3">
    <source>
        <dbReference type="Proteomes" id="UP001176940"/>
    </source>
</evidence>
<reference evidence="2" key="1">
    <citation type="submission" date="2023-07" db="EMBL/GenBank/DDBJ databases">
        <authorList>
            <person name="Stuckert A."/>
        </authorList>
    </citation>
    <scope>NUCLEOTIDE SEQUENCE</scope>
</reference>
<sequence length="150" mass="16407">MPRSMIKGGVWRNTEMSYNSEEFVRELIEMDLSTATSDDMLGDEPSLAEGTEGSSEDPAPSTLNSATVPRRINNLRRRKATLSPSTELVCLAKQILSQQTNISVDSFATFAADSLGKLEDTQRIHAERVIFETLSKAAAGQLDETSTVHS</sequence>